<gene>
    <name evidence="4" type="ORF">GOP47_0005558</name>
</gene>
<dbReference type="OrthoDB" id="2018427at2759"/>
<dbReference type="PANTHER" id="PTHR47270">
    <property type="entry name" value="PROTEIN MLP1-LIKE"/>
    <property type="match status" value="1"/>
</dbReference>
<comment type="caution">
    <text evidence="4">The sequence shown here is derived from an EMBL/GenBank/DDBJ whole genome shotgun (WGS) entry which is preliminary data.</text>
</comment>
<dbReference type="InterPro" id="IPR019448">
    <property type="entry name" value="NT-C2"/>
</dbReference>
<dbReference type="AlphaFoldDB" id="A0A9D4ZLP5"/>
<proteinExistence type="predicted"/>
<feature type="domain" description="C2 NT-type" evidence="3">
    <location>
        <begin position="5"/>
        <end position="140"/>
    </location>
</feature>
<feature type="coiled-coil region" evidence="1">
    <location>
        <begin position="732"/>
        <end position="876"/>
    </location>
</feature>
<evidence type="ECO:0000259" key="3">
    <source>
        <dbReference type="PROSITE" id="PS51840"/>
    </source>
</evidence>
<evidence type="ECO:0000313" key="4">
    <source>
        <dbReference type="EMBL" id="KAI5080079.1"/>
    </source>
</evidence>
<organism evidence="4 5">
    <name type="scientific">Adiantum capillus-veneris</name>
    <name type="common">Maidenhair fern</name>
    <dbReference type="NCBI Taxonomy" id="13818"/>
    <lineage>
        <taxon>Eukaryota</taxon>
        <taxon>Viridiplantae</taxon>
        <taxon>Streptophyta</taxon>
        <taxon>Embryophyta</taxon>
        <taxon>Tracheophyta</taxon>
        <taxon>Polypodiopsida</taxon>
        <taxon>Polypodiidae</taxon>
        <taxon>Polypodiales</taxon>
        <taxon>Pteridineae</taxon>
        <taxon>Pteridaceae</taxon>
        <taxon>Vittarioideae</taxon>
        <taxon>Adiantum</taxon>
    </lineage>
</organism>
<keyword evidence="1" id="KW-0175">Coiled coil</keyword>
<evidence type="ECO:0000256" key="2">
    <source>
        <dbReference type="SAM" id="MobiDB-lite"/>
    </source>
</evidence>
<sequence>MERPLRRKAEEGTKFDFRLHFHASRVPTSGWDKLVVSVLSIETGRITVKTSRGVVRNGSCQWPDPVVESTKLFQNPSTGECNDKVYKLYVQMGSLRAGILGEATINFAEYVAAESPEAVSLPLRNCSSGTILHVKIQCLTPTTSIRDLEGQRISMLDQECPGSVSEDNSSSSDMSENPTSGSVGSSASQNVAALLFVPASQGHHRDGLPSIAASQPAYDVIDHSSDKSASPAFFKGYVSAEMQSFGPENHVLFRPFSTAAEFMNAKLSPPVKDYGAWVAAGLPQKLEAAEATIQELREESLVWERQARKLAVEVETFRQKLAYESKIGSELKMKLSAAEAECDSLKSEVEQVKASKVTPKTRGGHDNFSRMEDSRRMIKLLQEEIQYEKEVNANLQMQLNKTQDSNANLLSTLTELEEILEASNKVVEKLTEANKKLEKDLSDAHRKLEIIKTSGDAEVQGMEHGEWKHSSSTLEAMAGKKEQKTKWFGSQVEELQSARQLNAKDERAIKFEAVLEESNNLDSLFMPRIDESEDTVHALEKDREVLLQKIENETDLRSQLEAEVVQLGMEIDKLVLDIVARDTSIENLNCQLAELEAERAALDGRLQSLLEERQIFSSVRDAEKASVLEKLEEAHFENSRHTQRLEELVAELERLRNVLDSCASENRMLESKRTELLVIQGELQARICDLEEANAGLFEKLSSLERQLSSTSEDEAHLRHIIETSKDESLANENQINRLQTHQTRLEQELQDATDMCATMQDKLASLETQMQQQRQDSNNREHSLRLEIDSILSCKKSLEQAAKNGEEALIAAEQDKSTSLEFLQRRLEQLSLIVDKKENAASQAMARIEDLQAEKADLQNSLGIMEEKVKNLEQLSMSLTGLDIKLRDALIELDASNFLCNDLTQKLQEKECVLHEQLIHQEKQEKDFQKKNLLLESSSLEKDNMHLVICEDEAILKENNDRGELNAVLELQERLHCLQGEIKASEEGLIACKKDFLQRETELMSKIEYLELFNEQLTAGLIDSGADQLQKELIRLQNQNSFLSRKEQELLSQMHTQEVLQEEVKRLQEANDLLEARLSKFVETAKNPFLLEKIVSLETELAEAIEANNIYKLQLKSVIDKQQLGDLDQAIEDLCQHKKRATQLQDELDNMHERYTLISLKLAEAEAERGELVITLKNLKGINKK</sequence>
<feature type="coiled-coil region" evidence="1">
    <location>
        <begin position="279"/>
        <end position="454"/>
    </location>
</feature>
<evidence type="ECO:0000256" key="1">
    <source>
        <dbReference type="SAM" id="Coils"/>
    </source>
</evidence>
<name>A0A9D4ZLP5_ADICA</name>
<feature type="coiled-coil region" evidence="1">
    <location>
        <begin position="1027"/>
        <end position="1115"/>
    </location>
</feature>
<dbReference type="Proteomes" id="UP000886520">
    <property type="component" value="Chromosome 5"/>
</dbReference>
<dbReference type="PANTHER" id="PTHR47270:SF3">
    <property type="entry name" value="HYPOTETICAL PROTEIN"/>
    <property type="match status" value="1"/>
</dbReference>
<accession>A0A9D4ZLP5</accession>
<protein>
    <recommendedName>
        <fullName evidence="3">C2 NT-type domain-containing protein</fullName>
    </recommendedName>
</protein>
<dbReference type="PROSITE" id="PS51840">
    <property type="entry name" value="C2_NT"/>
    <property type="match status" value="1"/>
</dbReference>
<feature type="compositionally biased region" description="Low complexity" evidence="2">
    <location>
        <begin position="163"/>
        <end position="177"/>
    </location>
</feature>
<evidence type="ECO:0000313" key="5">
    <source>
        <dbReference type="Proteomes" id="UP000886520"/>
    </source>
</evidence>
<dbReference type="Pfam" id="PF10358">
    <property type="entry name" value="NT-C2"/>
    <property type="match status" value="1"/>
</dbReference>
<keyword evidence="5" id="KW-1185">Reference proteome</keyword>
<feature type="coiled-coil region" evidence="1">
    <location>
        <begin position="529"/>
        <end position="672"/>
    </location>
</feature>
<feature type="region of interest" description="Disordered" evidence="2">
    <location>
        <begin position="159"/>
        <end position="186"/>
    </location>
</feature>
<dbReference type="EMBL" id="JABFUD020000005">
    <property type="protein sequence ID" value="KAI5080079.1"/>
    <property type="molecule type" value="Genomic_DNA"/>
</dbReference>
<reference evidence="4 5" key="1">
    <citation type="submission" date="2021-01" db="EMBL/GenBank/DDBJ databases">
        <title>Adiantum capillus-veneris genome.</title>
        <authorList>
            <person name="Fang Y."/>
            <person name="Liao Q."/>
        </authorList>
    </citation>
    <scope>NUCLEOTIDE SEQUENCE [LARGE SCALE GENOMIC DNA]</scope>
    <source>
        <strain evidence="4">H3</strain>
        <tissue evidence="4">Leaf</tissue>
    </source>
</reference>